<evidence type="ECO:0000256" key="1">
    <source>
        <dbReference type="SAM" id="Coils"/>
    </source>
</evidence>
<keyword evidence="3" id="KW-1185">Reference proteome</keyword>
<dbReference type="Gene3D" id="3.90.1600.10">
    <property type="entry name" value="Palm domain of DNA polymerase"/>
    <property type="match status" value="1"/>
</dbReference>
<keyword evidence="1" id="KW-0175">Coiled coil</keyword>
<comment type="caution">
    <text evidence="2">The sequence shown here is derived from an EMBL/GenBank/DDBJ whole genome shotgun (WGS) entry which is preliminary data.</text>
</comment>
<evidence type="ECO:0000313" key="2">
    <source>
        <dbReference type="EMBL" id="CAI2167196.1"/>
    </source>
</evidence>
<dbReference type="Proteomes" id="UP001153678">
    <property type="component" value="Unassembled WGS sequence"/>
</dbReference>
<name>A0A9W4SG26_9GLOM</name>
<dbReference type="OrthoDB" id="2482633at2759"/>
<reference evidence="2" key="1">
    <citation type="submission" date="2022-08" db="EMBL/GenBank/DDBJ databases">
        <authorList>
            <person name="Kallberg Y."/>
            <person name="Tangrot J."/>
            <person name="Rosling A."/>
        </authorList>
    </citation>
    <scope>NUCLEOTIDE SEQUENCE</scope>
    <source>
        <strain evidence="2">Wild A</strain>
    </source>
</reference>
<proteinExistence type="predicted"/>
<organism evidence="2 3">
    <name type="scientific">Funneliformis geosporum</name>
    <dbReference type="NCBI Taxonomy" id="1117311"/>
    <lineage>
        <taxon>Eukaryota</taxon>
        <taxon>Fungi</taxon>
        <taxon>Fungi incertae sedis</taxon>
        <taxon>Mucoromycota</taxon>
        <taxon>Glomeromycotina</taxon>
        <taxon>Glomeromycetes</taxon>
        <taxon>Glomerales</taxon>
        <taxon>Glomeraceae</taxon>
        <taxon>Funneliformis</taxon>
    </lineage>
</organism>
<gene>
    <name evidence="2" type="ORF">FWILDA_LOCUS2952</name>
</gene>
<dbReference type="AlphaFoldDB" id="A0A9W4SG26"/>
<dbReference type="InterPro" id="IPR023211">
    <property type="entry name" value="DNA_pol_palm_dom_sf"/>
</dbReference>
<feature type="coiled-coil region" evidence="1">
    <location>
        <begin position="9"/>
        <end position="43"/>
    </location>
</feature>
<evidence type="ECO:0000313" key="3">
    <source>
        <dbReference type="Proteomes" id="UP001153678"/>
    </source>
</evidence>
<accession>A0A9W4SG26</accession>
<dbReference type="EMBL" id="CAMKVN010000368">
    <property type="protein sequence ID" value="CAI2167196.1"/>
    <property type="molecule type" value="Genomic_DNA"/>
</dbReference>
<sequence length="239" mass="28255">MKDLYPKVLEELLIRRNLLKRRLALLNDKKEELEKKINLAEERGIVVTDTLKSKYSSVVFNIAYLDVKHLTLKVYINTFYDEAENILASGIILAGQQNIKLIANLVRSKRFSVKYENTDFLYFVCLEECFQKCDKIYDNDNGISKEKYWSRMVNISMEVIERFRDKVNDFFRNNNESSYLKMMYEEVLFSVVFTEKKKYYSISHKKDVLKETINVISQIDLNGVVKTAMWKSDKNNKSI</sequence>
<dbReference type="InterPro" id="IPR043502">
    <property type="entry name" value="DNA/RNA_pol_sf"/>
</dbReference>
<protein>
    <submittedName>
        <fullName evidence="2">2393_t:CDS:1</fullName>
    </submittedName>
</protein>
<dbReference type="SUPFAM" id="SSF56672">
    <property type="entry name" value="DNA/RNA polymerases"/>
    <property type="match status" value="1"/>
</dbReference>